<dbReference type="PANTHER" id="PTHR37313:SF2">
    <property type="entry name" value="UPF0749 PROTEIN YLXX"/>
    <property type="match status" value="1"/>
</dbReference>
<evidence type="ECO:0000313" key="4">
    <source>
        <dbReference type="Proteomes" id="UP000033115"/>
    </source>
</evidence>
<dbReference type="Pfam" id="PF05949">
    <property type="entry name" value="DUF881"/>
    <property type="match status" value="1"/>
</dbReference>
<evidence type="ECO:0000256" key="1">
    <source>
        <dbReference type="ARBA" id="ARBA00009108"/>
    </source>
</evidence>
<dbReference type="Gene3D" id="3.30.70.1880">
    <property type="entry name" value="Protein of unknown function DUF881"/>
    <property type="match status" value="1"/>
</dbReference>
<organism evidence="3 4">
    <name type="scientific">Clostridium scatologenes</name>
    <dbReference type="NCBI Taxonomy" id="1548"/>
    <lineage>
        <taxon>Bacteria</taxon>
        <taxon>Bacillati</taxon>
        <taxon>Bacillota</taxon>
        <taxon>Clostridia</taxon>
        <taxon>Eubacteriales</taxon>
        <taxon>Clostridiaceae</taxon>
        <taxon>Clostridium</taxon>
    </lineage>
</organism>
<dbReference type="Proteomes" id="UP000033115">
    <property type="component" value="Chromosome"/>
</dbReference>
<name>A0A0E3GRF6_CLOSL</name>
<dbReference type="InterPro" id="IPR010273">
    <property type="entry name" value="DUF881"/>
</dbReference>
<dbReference type="AlphaFoldDB" id="A0A0E3GRF6"/>
<protein>
    <recommendedName>
        <fullName evidence="5">Division initiation protein</fullName>
    </recommendedName>
</protein>
<sequence>MKNNEATTFVFIASIIIGILISMNISFTRTTDRVFLSAKQYQDSYNYKNKLYSDIAAMIQQYQKYNSKLIEYKSNEKNEEKVANGIVEELNENNIILGKVALEGQGIKIMLNDANDKDIENSLAFEKALRLVHDMDIMQVINDIKNSGAEAISINGQRVVDKTEIYCSGAFLRINGVKMMAPFTIYAIGNKEVMYNYMLSNENYLKSLIIRKVRVDVQQCDNLTVPAYTGEQKKSLISSKNE</sequence>
<keyword evidence="2" id="KW-0472">Membrane</keyword>
<dbReference type="RefSeq" id="WP_029161023.1">
    <property type="nucleotide sequence ID" value="NZ_CP009933.1"/>
</dbReference>
<keyword evidence="2" id="KW-0812">Transmembrane</keyword>
<keyword evidence="2" id="KW-1133">Transmembrane helix</keyword>
<reference evidence="3 4" key="1">
    <citation type="journal article" date="2015" name="J. Biotechnol.">
        <title>Complete genome sequence of a malodorant-producing acetogen, Clostridium scatologenes ATCC 25775(T).</title>
        <authorList>
            <person name="Zhu Z."/>
            <person name="Guo T."/>
            <person name="Zheng H."/>
            <person name="Song T."/>
            <person name="Ouyang P."/>
            <person name="Xie J."/>
        </authorList>
    </citation>
    <scope>NUCLEOTIDE SEQUENCE [LARGE SCALE GENOMIC DNA]</scope>
    <source>
        <strain evidence="3 4">ATCC 25775</strain>
    </source>
</reference>
<dbReference type="EMBL" id="CP009933">
    <property type="protein sequence ID" value="AKA70236.1"/>
    <property type="molecule type" value="Genomic_DNA"/>
</dbReference>
<dbReference type="KEGG" id="csq:CSCA_3111"/>
<feature type="transmembrane region" description="Helical" evidence="2">
    <location>
        <begin position="6"/>
        <end position="27"/>
    </location>
</feature>
<proteinExistence type="inferred from homology"/>
<dbReference type="PANTHER" id="PTHR37313">
    <property type="entry name" value="UPF0749 PROTEIN RV1825"/>
    <property type="match status" value="1"/>
</dbReference>
<gene>
    <name evidence="3" type="ORF">CSCA_3111</name>
</gene>
<accession>A0A0E3GRF6</accession>
<comment type="similarity">
    <text evidence="1">Belongs to the UPF0749 family.</text>
</comment>
<dbReference type="HOGENOM" id="CLU_040273_4_1_9"/>
<evidence type="ECO:0008006" key="5">
    <source>
        <dbReference type="Google" id="ProtNLM"/>
    </source>
</evidence>
<evidence type="ECO:0000256" key="2">
    <source>
        <dbReference type="SAM" id="Phobius"/>
    </source>
</evidence>
<keyword evidence="4" id="KW-1185">Reference proteome</keyword>
<evidence type="ECO:0000313" key="3">
    <source>
        <dbReference type="EMBL" id="AKA70236.1"/>
    </source>
</evidence>
<dbReference type="STRING" id="1548.CSCA_3111"/>